<name>A0ABW4LFM0_9MICO</name>
<reference evidence="2" key="1">
    <citation type="journal article" date="2019" name="Int. J. Syst. Evol. Microbiol.">
        <title>The Global Catalogue of Microorganisms (GCM) 10K type strain sequencing project: providing services to taxonomists for standard genome sequencing and annotation.</title>
        <authorList>
            <consortium name="The Broad Institute Genomics Platform"/>
            <consortium name="The Broad Institute Genome Sequencing Center for Infectious Disease"/>
            <person name="Wu L."/>
            <person name="Ma J."/>
        </authorList>
    </citation>
    <scope>NUCLEOTIDE SEQUENCE [LARGE SCALE GENOMIC DNA]</scope>
    <source>
        <strain evidence="2">CGMCC 1.12471</strain>
    </source>
</reference>
<organism evidence="1 2">
    <name type="scientific">Amnibacterium endophyticum</name>
    <dbReference type="NCBI Taxonomy" id="2109337"/>
    <lineage>
        <taxon>Bacteria</taxon>
        <taxon>Bacillati</taxon>
        <taxon>Actinomycetota</taxon>
        <taxon>Actinomycetes</taxon>
        <taxon>Micrococcales</taxon>
        <taxon>Microbacteriaceae</taxon>
        <taxon>Amnibacterium</taxon>
    </lineage>
</organism>
<dbReference type="Proteomes" id="UP001597347">
    <property type="component" value="Unassembled WGS sequence"/>
</dbReference>
<keyword evidence="2" id="KW-1185">Reference proteome</keyword>
<evidence type="ECO:0000313" key="1">
    <source>
        <dbReference type="EMBL" id="MFD1722295.1"/>
    </source>
</evidence>
<dbReference type="InterPro" id="IPR036291">
    <property type="entry name" value="NAD(P)-bd_dom_sf"/>
</dbReference>
<dbReference type="PANTHER" id="PTHR48079">
    <property type="entry name" value="PROTEIN YEEZ"/>
    <property type="match status" value="1"/>
</dbReference>
<dbReference type="InterPro" id="IPR051783">
    <property type="entry name" value="NAD(P)-dependent_oxidoreduct"/>
</dbReference>
<accession>A0ABW4LFM0</accession>
<sequence length="144" mass="15586">MRLPLVTHSRPARPGLVGGIIAAARRSGRSGVAGDGANRWPATHSLDVATLLRLVLERGDTGRRWHAIAEEGIPVRAIAERIGERLEIPVATIPDEQLQQHFGFVGDLIGSDVPAASRITREELDWTPAGPTLLDDLAADDFFR</sequence>
<evidence type="ECO:0000313" key="2">
    <source>
        <dbReference type="Proteomes" id="UP001597347"/>
    </source>
</evidence>
<comment type="caution">
    <text evidence="1">The sequence shown here is derived from an EMBL/GenBank/DDBJ whole genome shotgun (WGS) entry which is preliminary data.</text>
</comment>
<dbReference type="RefSeq" id="WP_377935272.1">
    <property type="nucleotide sequence ID" value="NZ_JBHUEA010000019.1"/>
</dbReference>
<evidence type="ECO:0008006" key="3">
    <source>
        <dbReference type="Google" id="ProtNLM"/>
    </source>
</evidence>
<dbReference type="Gene3D" id="3.40.50.720">
    <property type="entry name" value="NAD(P)-binding Rossmann-like Domain"/>
    <property type="match status" value="1"/>
</dbReference>
<dbReference type="EMBL" id="JBHUEA010000019">
    <property type="protein sequence ID" value="MFD1722295.1"/>
    <property type="molecule type" value="Genomic_DNA"/>
</dbReference>
<gene>
    <name evidence="1" type="ORF">ACFSBI_12120</name>
</gene>
<proteinExistence type="predicted"/>
<protein>
    <recommendedName>
        <fullName evidence="3">3-beta hydroxysteroid dehydrogenase</fullName>
    </recommendedName>
</protein>
<dbReference type="SUPFAM" id="SSF51735">
    <property type="entry name" value="NAD(P)-binding Rossmann-fold domains"/>
    <property type="match status" value="1"/>
</dbReference>
<dbReference type="PANTHER" id="PTHR48079:SF9">
    <property type="entry name" value="PUTATIVE-RELATED"/>
    <property type="match status" value="1"/>
</dbReference>